<accession>A0AAV5M3G2</accession>
<dbReference type="AlphaFoldDB" id="A0AAV5M3G2"/>
<reference evidence="1 2" key="1">
    <citation type="journal article" date="2021" name="Commun. Biol.">
        <title>The genome of Shorea leprosula (Dipterocarpaceae) highlights the ecological relevance of drought in aseasonal tropical rainforests.</title>
        <authorList>
            <person name="Ng K.K.S."/>
            <person name="Kobayashi M.J."/>
            <person name="Fawcett J.A."/>
            <person name="Hatakeyama M."/>
            <person name="Paape T."/>
            <person name="Ng C.H."/>
            <person name="Ang C.C."/>
            <person name="Tnah L.H."/>
            <person name="Lee C.T."/>
            <person name="Nishiyama T."/>
            <person name="Sese J."/>
            <person name="O'Brien M.J."/>
            <person name="Copetti D."/>
            <person name="Mohd Noor M.I."/>
            <person name="Ong R.C."/>
            <person name="Putra M."/>
            <person name="Sireger I.Z."/>
            <person name="Indrioko S."/>
            <person name="Kosugi Y."/>
            <person name="Izuno A."/>
            <person name="Isagi Y."/>
            <person name="Lee S.L."/>
            <person name="Shimizu K.K."/>
        </authorList>
    </citation>
    <scope>NUCLEOTIDE SEQUENCE [LARGE SCALE GENOMIC DNA]</scope>
    <source>
        <strain evidence="1">214</strain>
    </source>
</reference>
<evidence type="ECO:0008006" key="3">
    <source>
        <dbReference type="Google" id="ProtNLM"/>
    </source>
</evidence>
<proteinExistence type="predicted"/>
<protein>
    <recommendedName>
        <fullName evidence="3">HMA domain-containing protein</fullName>
    </recommendedName>
</protein>
<name>A0AAV5M3G2_9ROSI</name>
<gene>
    <name evidence="1" type="ORF">SLEP1_g51066</name>
</gene>
<sequence>MRCGLNVNIQSSNWYSDLKQILKSIKGIKYIIDAEKGTAIVEGRVNPNTILTKLENLKENTITLAWIETGNQKICFSGYETYQYHHRYPYHGGGYWPPGNSLYDPYYCSSSSYGSVAPCYEPYGYWPITSGWRY</sequence>
<evidence type="ECO:0000313" key="1">
    <source>
        <dbReference type="EMBL" id="GKV43814.1"/>
    </source>
</evidence>
<dbReference type="Proteomes" id="UP001054252">
    <property type="component" value="Unassembled WGS sequence"/>
</dbReference>
<evidence type="ECO:0000313" key="2">
    <source>
        <dbReference type="Proteomes" id="UP001054252"/>
    </source>
</evidence>
<comment type="caution">
    <text evidence="1">The sequence shown here is derived from an EMBL/GenBank/DDBJ whole genome shotgun (WGS) entry which is preliminary data.</text>
</comment>
<organism evidence="1 2">
    <name type="scientific">Rubroshorea leprosula</name>
    <dbReference type="NCBI Taxonomy" id="152421"/>
    <lineage>
        <taxon>Eukaryota</taxon>
        <taxon>Viridiplantae</taxon>
        <taxon>Streptophyta</taxon>
        <taxon>Embryophyta</taxon>
        <taxon>Tracheophyta</taxon>
        <taxon>Spermatophyta</taxon>
        <taxon>Magnoliopsida</taxon>
        <taxon>eudicotyledons</taxon>
        <taxon>Gunneridae</taxon>
        <taxon>Pentapetalae</taxon>
        <taxon>rosids</taxon>
        <taxon>malvids</taxon>
        <taxon>Malvales</taxon>
        <taxon>Dipterocarpaceae</taxon>
        <taxon>Rubroshorea</taxon>
    </lineage>
</organism>
<dbReference type="EMBL" id="BPVZ01000173">
    <property type="protein sequence ID" value="GKV43814.1"/>
    <property type="molecule type" value="Genomic_DNA"/>
</dbReference>
<keyword evidence="2" id="KW-1185">Reference proteome</keyword>